<comment type="caution">
    <text evidence="12">The sequence shown here is derived from an EMBL/GenBank/DDBJ whole genome shotgun (WGS) entry which is preliminary data.</text>
</comment>
<feature type="transmembrane region" description="Helical" evidence="10">
    <location>
        <begin position="88"/>
        <end position="107"/>
    </location>
</feature>
<dbReference type="FunFam" id="1.20.1740.10:FF:000001">
    <property type="entry name" value="Amino acid permease"/>
    <property type="match status" value="1"/>
</dbReference>
<keyword evidence="3" id="KW-0813">Transport</keyword>
<dbReference type="AlphaFoldDB" id="A0A261EVE2"/>
<dbReference type="PROSITE" id="PS00218">
    <property type="entry name" value="AMINO_ACID_PERMEASE_1"/>
    <property type="match status" value="1"/>
</dbReference>
<dbReference type="Gene3D" id="1.20.1740.10">
    <property type="entry name" value="Amino acid/polyamine transporter I"/>
    <property type="match status" value="1"/>
</dbReference>
<comment type="similarity">
    <text evidence="2">Belongs to the amino acid-polyamine-organocation (APC) superfamily. Amino acid transporter (AAT) (TC 2.A.3.1) family.</text>
</comment>
<keyword evidence="13" id="KW-1185">Reference proteome</keyword>
<feature type="domain" description="Amino acid permease/ SLC12A" evidence="11">
    <location>
        <begin position="59"/>
        <end position="493"/>
    </location>
</feature>
<evidence type="ECO:0000256" key="3">
    <source>
        <dbReference type="ARBA" id="ARBA00022448"/>
    </source>
</evidence>
<gene>
    <name evidence="12" type="ORF">PSRA_1395</name>
</gene>
<proteinExistence type="inferred from homology"/>
<dbReference type="RefSeq" id="WP_420820562.1">
    <property type="nucleotide sequence ID" value="NZ_MWWR01000013.1"/>
</dbReference>
<reference evidence="12 13" key="1">
    <citation type="journal article" date="2017" name="BMC Genomics">
        <title>Comparative genomic and phylogenomic analyses of the Bifidobacteriaceae family.</title>
        <authorList>
            <person name="Lugli G.A."/>
            <person name="Milani C."/>
            <person name="Turroni F."/>
            <person name="Duranti S."/>
            <person name="Mancabelli L."/>
            <person name="Mangifesta M."/>
            <person name="Ferrario C."/>
            <person name="Modesto M."/>
            <person name="Mattarelli P."/>
            <person name="Jiri K."/>
            <person name="van Sinderen D."/>
            <person name="Ventura M."/>
        </authorList>
    </citation>
    <scope>NUCLEOTIDE SEQUENCE [LARGE SCALE GENOMIC DNA]</scope>
    <source>
        <strain evidence="12 13">DSM 24742</strain>
    </source>
</reference>
<evidence type="ECO:0000256" key="4">
    <source>
        <dbReference type="ARBA" id="ARBA00022475"/>
    </source>
</evidence>
<feature type="transmembrane region" description="Helical" evidence="10">
    <location>
        <begin position="404"/>
        <end position="428"/>
    </location>
</feature>
<evidence type="ECO:0000256" key="8">
    <source>
        <dbReference type="ARBA" id="ARBA00023136"/>
    </source>
</evidence>
<feature type="non-terminal residue" evidence="12">
    <location>
        <position position="1"/>
    </location>
</feature>
<dbReference type="PANTHER" id="PTHR43495">
    <property type="entry name" value="GABA PERMEASE"/>
    <property type="match status" value="1"/>
</dbReference>
<accession>A0A261EVE2</accession>
<feature type="transmembrane region" description="Helical" evidence="10">
    <location>
        <begin position="170"/>
        <end position="191"/>
    </location>
</feature>
<dbReference type="Pfam" id="PF00324">
    <property type="entry name" value="AA_permease"/>
    <property type="match status" value="1"/>
</dbReference>
<dbReference type="Proteomes" id="UP000216725">
    <property type="component" value="Unassembled WGS sequence"/>
</dbReference>
<dbReference type="GO" id="GO:0006865">
    <property type="term" value="P:amino acid transport"/>
    <property type="evidence" value="ECO:0007669"/>
    <property type="project" value="UniProtKB-KW"/>
</dbReference>
<dbReference type="GO" id="GO:0055085">
    <property type="term" value="P:transmembrane transport"/>
    <property type="evidence" value="ECO:0007669"/>
    <property type="project" value="InterPro"/>
</dbReference>
<organism evidence="12 13">
    <name type="scientific">Pseudoscardovia radai</name>
    <dbReference type="NCBI Taxonomy" id="987066"/>
    <lineage>
        <taxon>Bacteria</taxon>
        <taxon>Bacillati</taxon>
        <taxon>Actinomycetota</taxon>
        <taxon>Actinomycetes</taxon>
        <taxon>Bifidobacteriales</taxon>
        <taxon>Bifidobacteriaceae</taxon>
        <taxon>Pseudoscardovia</taxon>
    </lineage>
</organism>
<feature type="region of interest" description="Disordered" evidence="9">
    <location>
        <begin position="1"/>
        <end position="46"/>
    </location>
</feature>
<evidence type="ECO:0000256" key="7">
    <source>
        <dbReference type="ARBA" id="ARBA00022989"/>
    </source>
</evidence>
<feature type="transmembrane region" description="Helical" evidence="10">
    <location>
        <begin position="243"/>
        <end position="264"/>
    </location>
</feature>
<dbReference type="PIRSF" id="PIRSF006060">
    <property type="entry name" value="AA_transporter"/>
    <property type="match status" value="1"/>
</dbReference>
<protein>
    <submittedName>
        <fullName evidence="12">L-asparagine permease</fullName>
    </submittedName>
</protein>
<evidence type="ECO:0000259" key="11">
    <source>
        <dbReference type="Pfam" id="PF00324"/>
    </source>
</evidence>
<evidence type="ECO:0000256" key="9">
    <source>
        <dbReference type="SAM" id="MobiDB-lite"/>
    </source>
</evidence>
<dbReference type="InterPro" id="IPR004840">
    <property type="entry name" value="Amino_acid_permease_CS"/>
</dbReference>
<keyword evidence="6" id="KW-0029">Amino-acid transport</keyword>
<evidence type="ECO:0000256" key="5">
    <source>
        <dbReference type="ARBA" id="ARBA00022692"/>
    </source>
</evidence>
<dbReference type="InterPro" id="IPR004841">
    <property type="entry name" value="AA-permease/SLC12A_dom"/>
</dbReference>
<evidence type="ECO:0000256" key="2">
    <source>
        <dbReference type="ARBA" id="ARBA00008583"/>
    </source>
</evidence>
<dbReference type="EMBL" id="MWWR01000013">
    <property type="protein sequence ID" value="OZG50828.1"/>
    <property type="molecule type" value="Genomic_DNA"/>
</dbReference>
<feature type="transmembrane region" description="Helical" evidence="10">
    <location>
        <begin position="203"/>
        <end position="223"/>
    </location>
</feature>
<evidence type="ECO:0000256" key="6">
    <source>
        <dbReference type="ARBA" id="ARBA00022970"/>
    </source>
</evidence>
<feature type="transmembrane region" description="Helical" evidence="10">
    <location>
        <begin position="449"/>
        <end position="469"/>
    </location>
</feature>
<feature type="transmembrane region" description="Helical" evidence="10">
    <location>
        <begin position="285"/>
        <end position="307"/>
    </location>
</feature>
<keyword evidence="7 10" id="KW-1133">Transmembrane helix</keyword>
<evidence type="ECO:0000256" key="1">
    <source>
        <dbReference type="ARBA" id="ARBA00004651"/>
    </source>
</evidence>
<evidence type="ECO:0000313" key="12">
    <source>
        <dbReference type="EMBL" id="OZG50828.1"/>
    </source>
</evidence>
<feature type="transmembrane region" description="Helical" evidence="10">
    <location>
        <begin position="379"/>
        <end position="398"/>
    </location>
</feature>
<comment type="subcellular location">
    <subcellularLocation>
        <location evidence="1">Cell membrane</location>
        <topology evidence="1">Multi-pass membrane protein</topology>
    </subcellularLocation>
</comment>
<keyword evidence="4" id="KW-1003">Cell membrane</keyword>
<feature type="transmembrane region" description="Helical" evidence="10">
    <location>
        <begin position="62"/>
        <end position="82"/>
    </location>
</feature>
<keyword evidence="8 10" id="KW-0472">Membrane</keyword>
<feature type="transmembrane region" description="Helical" evidence="10">
    <location>
        <begin position="327"/>
        <end position="350"/>
    </location>
</feature>
<evidence type="ECO:0000256" key="10">
    <source>
        <dbReference type="SAM" id="Phobius"/>
    </source>
</evidence>
<name>A0A261EVE2_9BIFI</name>
<feature type="transmembrane region" description="Helical" evidence="10">
    <location>
        <begin position="137"/>
        <end position="158"/>
    </location>
</feature>
<sequence length="536" mass="57028">DAGIELTVNQRPAPSGKKAGESTIAESSNAAKSSKTPAAATPAADRGDEGYAKALEPRHIRMIAIGGSIGTGLFLGTGGRLAEGGPGLMIAYAICGVFAFLMVRALGELAIRRPSSGAFVSYAREFLGEKGAYFTGWMYYIVWVTVLMADSTASALYLQYWPVFQGVPQWLLAFCVLAIVFAINMLSVKLFGEAEFWFSAIKVLMIILFIVLGLGAAFTGAHLGQYTAGIHNITDNGGMFPQGLGVVLTLTLGVVYAFGGTEMVGVASGEAKDAQKVLPKAINSMIVRIFVFYVGSVAVMTLVMPYTAYSANESPFVTFFAALGVPYAGDIIEAVVLIAAMSALNSGLYASGRTLRSLALAGSGPKVARRLNSHKVPSGAIPLTMLVAMIGVVLNAVVPERAFSIVMNLAGIGVASVWCIIMVIHLAYLRRIKATGEKRPEYRLPGAPVTDWLTLVFFLVVVVSNFFSVEGRQTIAVFAAVCVALVIGWFFVRGRIKATMLDNMLDINDDALGVPDEERAVESPSMGDDERTPLIR</sequence>
<dbReference type="GO" id="GO:0005886">
    <property type="term" value="C:plasma membrane"/>
    <property type="evidence" value="ECO:0007669"/>
    <property type="project" value="UniProtKB-SubCell"/>
</dbReference>
<keyword evidence="5 10" id="KW-0812">Transmembrane</keyword>
<dbReference type="PANTHER" id="PTHR43495:SF1">
    <property type="entry name" value="L-ASPARAGINE PERMEASE"/>
    <property type="match status" value="1"/>
</dbReference>
<feature type="compositionally biased region" description="Low complexity" evidence="9">
    <location>
        <begin position="30"/>
        <end position="44"/>
    </location>
</feature>
<feature type="transmembrane region" description="Helical" evidence="10">
    <location>
        <begin position="475"/>
        <end position="492"/>
    </location>
</feature>
<evidence type="ECO:0000313" key="13">
    <source>
        <dbReference type="Proteomes" id="UP000216725"/>
    </source>
</evidence>